<evidence type="ECO:0000313" key="2">
    <source>
        <dbReference type="Proteomes" id="UP001056778"/>
    </source>
</evidence>
<dbReference type="Proteomes" id="UP001056778">
    <property type="component" value="Chromosome 8"/>
</dbReference>
<comment type="caution">
    <text evidence="1">The sequence shown here is derived from an EMBL/GenBank/DDBJ whole genome shotgun (WGS) entry which is preliminary data.</text>
</comment>
<proteinExistence type="predicted"/>
<keyword evidence="2" id="KW-1185">Reference proteome</keyword>
<gene>
    <name evidence="1" type="ORF">MML48_8g00005689</name>
</gene>
<organism evidence="1 2">
    <name type="scientific">Holotrichia oblita</name>
    <name type="common">Chafer beetle</name>
    <dbReference type="NCBI Taxonomy" id="644536"/>
    <lineage>
        <taxon>Eukaryota</taxon>
        <taxon>Metazoa</taxon>
        <taxon>Ecdysozoa</taxon>
        <taxon>Arthropoda</taxon>
        <taxon>Hexapoda</taxon>
        <taxon>Insecta</taxon>
        <taxon>Pterygota</taxon>
        <taxon>Neoptera</taxon>
        <taxon>Endopterygota</taxon>
        <taxon>Coleoptera</taxon>
        <taxon>Polyphaga</taxon>
        <taxon>Scarabaeiformia</taxon>
        <taxon>Scarabaeidae</taxon>
        <taxon>Melolonthinae</taxon>
        <taxon>Holotrichia</taxon>
    </lineage>
</organism>
<accession>A0ACB9SLZ6</accession>
<protein>
    <submittedName>
        <fullName evidence="1">Ankyrin repeat and mynd domain protein 1</fullName>
    </submittedName>
</protein>
<name>A0ACB9SLZ6_HOLOL</name>
<sequence>MADNIFQVESGYIPPPVSSYDGEFSNLNQRTGKGYQTWNKDGYQKYSGNFFCDNLHGHGEYVQLNGENSYMYQGTFYANNFEGYANVTYFNGDYFEGLFKHNKRFGPGVYTYPDGSQNVGLWYGSQLIKLSTVVNAEWVPKLANSSIAKVKLLKYKKLIPMRKEYDDAAKEILIKLNARPELVAMSDKLYNPNIRNFNSLFFDKKSYDEKFFGEMDCTIDVLNEDSDTTISNSRSSVVSPEPPKQYQADTVKDVLSYLLENVEIVERFPEEKRQPFLTKSVSNARKRFQLGNDAIIIDEILNDFLKELNYILSKPSIHRILIINKNVIQRSILHEQKSDLNLNLKKVTITDLVAWNNGEIYIDMLKHVFVHRKNEDSVCFSIAKLLSGDRRRFHSAGEMEKRCIQFLSYCSSGNENEAMRILKENNLNVDLCDARGNSGVIFASARDMWRVITILCDFGANIDFVNDEGLTALAICLLRYIGIQNNIKDWERAFIPDAVVTNEEEMQIKNWRPHVSLTNVNLLNTISFVESCAMPPEDLITEQYNRAGAALKAMADQDDAENEAVYEELRRIEIGMVFKKFQEPYTHSTDFKQNYLFSVKLPQYKFMKLKSSNKGVSIKDKSSEKCLRSDISSYKSKTRKKEENIAFVRNNKLGVVFKTLSVLLNCGADPNLTLVPLPALHLAIFSNDVLILETLMKANADPDITTQDEGLTALHMLAALPFIDDNLEMFHILLRNGANPNLRTNTYHWMQEKDKILGRREAIGDDLGKTPLQILSMRYDYINNEHIQKDMVNLLLDNGGNIHDTYLGHNALTLAILRGNLKLIMHYLKSGHIDPYKKLGENMGNATTILILKRYANTVSLETCRAIYELFFDHNVNPLVYIDGYGNSIEFMEAEYAMGSESKNSKAIAKNRLSPGDEIKKCLIECGKRMLQKHIQYEAFRNMKRFMMQLVPLENEVMITLSKFLPTRDLINLTQLLIHRGRLKPTATTFYLTATMLGLSKKYETTTRSKDKKYKSYDINLSPTEIIERLDWSENIPTVYYNMIEPELDTQTEKYKVCFYCLKKIEKDLIVCPLCGLVYFCCQECNKLSIKEWTVHKCNALFYDEQKQIRDYALQHGLEYRRSMLDDKLRELDMILREKYGRLLPDTGDIDGGEINFDKLGSYIFDKILNDSNFKEKMKNGLLGTGLSDLESKLKKEKLLGEKYRPEKKDISNLSLHSSRERIKKGKKESRESFTSKAKRTTSMESKKSSSSSSTLEEHVKGKGKSGRSKSNKRGKGTGTKTKGESDRAGRDKSKSTSSGDRPKSKSPVTQKGDRSKSKDSQGISKIETLYRRDKNKGWQSKGDRSSKYAVYRHDVSKGEHTKYMRERYDREQTLFRQYKDKLGARDILDRKLGFAELDKMGKNFFEHFNTLPNKCQFLIERLSSLFPDIDFSTLFWPYVCYVDGQLYYRFLEERPVFLETYSNV</sequence>
<evidence type="ECO:0000313" key="1">
    <source>
        <dbReference type="EMBL" id="KAI4455823.1"/>
    </source>
</evidence>
<reference evidence="1" key="1">
    <citation type="submission" date="2022-04" db="EMBL/GenBank/DDBJ databases">
        <title>Chromosome-scale genome assembly of Holotrichia oblita Faldermann.</title>
        <authorList>
            <person name="Rongchong L."/>
        </authorList>
    </citation>
    <scope>NUCLEOTIDE SEQUENCE</scope>
    <source>
        <strain evidence="1">81SQS9</strain>
    </source>
</reference>
<dbReference type="EMBL" id="CM043022">
    <property type="protein sequence ID" value="KAI4455823.1"/>
    <property type="molecule type" value="Genomic_DNA"/>
</dbReference>